<evidence type="ECO:0008006" key="5">
    <source>
        <dbReference type="Google" id="ProtNLM"/>
    </source>
</evidence>
<keyword evidence="4" id="KW-1185">Reference proteome</keyword>
<dbReference type="Pfam" id="PF10022">
    <property type="entry name" value="DUF2264"/>
    <property type="match status" value="1"/>
</dbReference>
<dbReference type="PANTHER" id="PTHR35339">
    <property type="entry name" value="LINALOOL DEHYDRATASE_ISOMERASE DOMAIN-CONTAINING PROTEIN"/>
    <property type="match status" value="1"/>
</dbReference>
<gene>
    <name evidence="3" type="ORF">FHW16_003396</name>
</gene>
<name>A0A839ETB8_9HYPH</name>
<evidence type="ECO:0000313" key="3">
    <source>
        <dbReference type="EMBL" id="MBA8879677.1"/>
    </source>
</evidence>
<dbReference type="InterPro" id="IPR016624">
    <property type="entry name" value="UCP014753"/>
</dbReference>
<evidence type="ECO:0000259" key="1">
    <source>
        <dbReference type="Pfam" id="PF10022"/>
    </source>
</evidence>
<dbReference type="InterPro" id="IPR049237">
    <property type="entry name" value="DUF2264_C"/>
</dbReference>
<dbReference type="PIRSF" id="PIRSF014753">
    <property type="entry name" value="UCP014753"/>
    <property type="match status" value="1"/>
</dbReference>
<protein>
    <recommendedName>
        <fullName evidence="5">DUF2264 domain-containing protein</fullName>
    </recommendedName>
</protein>
<feature type="domain" description="DUF2264" evidence="2">
    <location>
        <begin position="368"/>
        <end position="573"/>
    </location>
</feature>
<comment type="caution">
    <text evidence="3">The sequence shown here is derived from an EMBL/GenBank/DDBJ whole genome shotgun (WGS) entry which is preliminary data.</text>
</comment>
<evidence type="ECO:0000259" key="2">
    <source>
        <dbReference type="Pfam" id="PF20938"/>
    </source>
</evidence>
<dbReference type="AlphaFoldDB" id="A0A839ETB8"/>
<reference evidence="3 4" key="1">
    <citation type="submission" date="2020-07" db="EMBL/GenBank/DDBJ databases">
        <title>Genomic Encyclopedia of Type Strains, Phase IV (KMG-V): Genome sequencing to study the core and pangenomes of soil and plant-associated prokaryotes.</title>
        <authorList>
            <person name="Whitman W."/>
        </authorList>
    </citation>
    <scope>NUCLEOTIDE SEQUENCE [LARGE SCALE GENOMIC DNA]</scope>
    <source>
        <strain evidence="3 4">AN3</strain>
    </source>
</reference>
<sequence length="619" mass="68709">MSDIHFPANAFRPLKNNPFLTRADVERAVATITRPVEHFRSQAGARVRCGIGAAHFDQASADLEGFSRLLWGLVPAQVGGADWIDWDPIVRGLAAGTNPQHPEYWGAVPDRNQRLVELAAIGFALRLVPSKIWDPLDEEAKRNVTTYLVAGHSRPCHDNNWKFFRLLMGMGLRAIGADYDQGLDDAYEAELEAFYLGDGWYSDGPIRRVDYYIPFAFHFYGLILATLDHKPAYERYRQRAHLFASDISRWFADDGAGIVFGRSLTYRFAPAGFFGALAFAGEEVLPWGVLKGLYLRHLRWWASRPIAHSDGILSIGYAYPDLLMSESYNSPQSPYWALKAFLPLALPEDHPFWSADEMPYPVTSALSVQKHPGFVIANPPGDAIVLSSGQQCLHMRHGAEKYAKFAYSARYGFSVESDQVRFDEAVLDGMIGLSDDGKHFRVRETNETAMIADETIYATWRPYPDVLVHTWLYWDGPFHVRVHRIETPRPFKAIEGGFAVARGDADQDITSIEKGRASIRTLNDMSAIIDLGSTVVRSARLHLAPPNTNLVSAKTTVPQLLCDIPAGESILMAAFIAQANGPSVEKALASVPQRPDIVALQALVGKGVPVTIMKNTPSL</sequence>
<dbReference type="Proteomes" id="UP000549052">
    <property type="component" value="Unassembled WGS sequence"/>
</dbReference>
<dbReference type="RefSeq" id="WP_182550326.1">
    <property type="nucleotide sequence ID" value="NZ_JACGXN010000005.1"/>
</dbReference>
<accession>A0A839ETB8</accession>
<feature type="domain" description="DUF2264" evidence="1">
    <location>
        <begin position="21"/>
        <end position="359"/>
    </location>
</feature>
<dbReference type="InterPro" id="IPR049349">
    <property type="entry name" value="DUF2264_N"/>
</dbReference>
<evidence type="ECO:0000313" key="4">
    <source>
        <dbReference type="Proteomes" id="UP000549052"/>
    </source>
</evidence>
<dbReference type="Pfam" id="PF20938">
    <property type="entry name" value="DUF2264_C"/>
    <property type="match status" value="1"/>
</dbReference>
<dbReference type="EMBL" id="JACGXN010000005">
    <property type="protein sequence ID" value="MBA8879677.1"/>
    <property type="molecule type" value="Genomic_DNA"/>
</dbReference>
<proteinExistence type="predicted"/>
<dbReference type="PANTHER" id="PTHR35339:SF4">
    <property type="entry name" value="LINALOOL DEHYDRATASE_ISOMERASE DOMAIN-CONTAINING PROTEIN"/>
    <property type="match status" value="1"/>
</dbReference>
<organism evidence="3 4">
    <name type="scientific">Phyllobacterium myrsinacearum</name>
    <dbReference type="NCBI Taxonomy" id="28101"/>
    <lineage>
        <taxon>Bacteria</taxon>
        <taxon>Pseudomonadati</taxon>
        <taxon>Pseudomonadota</taxon>
        <taxon>Alphaproteobacteria</taxon>
        <taxon>Hyphomicrobiales</taxon>
        <taxon>Phyllobacteriaceae</taxon>
        <taxon>Phyllobacterium</taxon>
    </lineage>
</organism>